<dbReference type="Gramene" id="GBG60902">
    <property type="protein sequence ID" value="GBG60902"/>
    <property type="gene ID" value="CBR_g16022"/>
</dbReference>
<sequence length="183" mass="19833">MRIGGGHLDMPNRSRTTQADLRDDVACRPPACPRPTVDNIIRGVSNMGANSNGGVQDAAFRDDADDGDTEDMEAVDDDDTVKNRPLGKTTGRGKGYGRGGGRGQSGGRGGRGGASDDGGKSATYWSTDDQLRLVRCKREQDMHLAGQGHNYGRMRTKEWKWDDIAKRMANMGMPKEADECSKK</sequence>
<evidence type="ECO:0000313" key="2">
    <source>
        <dbReference type="EMBL" id="GBG60902.1"/>
    </source>
</evidence>
<dbReference type="AlphaFoldDB" id="A0A388JT67"/>
<gene>
    <name evidence="2" type="ORF">CBR_g16022</name>
</gene>
<dbReference type="Proteomes" id="UP000265515">
    <property type="component" value="Unassembled WGS sequence"/>
</dbReference>
<feature type="compositionally biased region" description="Acidic residues" evidence="1">
    <location>
        <begin position="63"/>
        <end position="79"/>
    </location>
</feature>
<protein>
    <recommendedName>
        <fullName evidence="4">Myb-like domain-containing protein</fullName>
    </recommendedName>
</protein>
<dbReference type="Gene3D" id="1.10.10.60">
    <property type="entry name" value="Homeodomain-like"/>
    <property type="match status" value="1"/>
</dbReference>
<accession>A0A388JT67</accession>
<feature type="region of interest" description="Disordered" evidence="1">
    <location>
        <begin position="1"/>
        <end position="124"/>
    </location>
</feature>
<keyword evidence="3" id="KW-1185">Reference proteome</keyword>
<dbReference type="EMBL" id="BFEA01000015">
    <property type="protein sequence ID" value="GBG60902.1"/>
    <property type="molecule type" value="Genomic_DNA"/>
</dbReference>
<dbReference type="OrthoDB" id="8933168at2759"/>
<comment type="caution">
    <text evidence="2">The sequence shown here is derived from an EMBL/GenBank/DDBJ whole genome shotgun (WGS) entry which is preliminary data.</text>
</comment>
<evidence type="ECO:0008006" key="4">
    <source>
        <dbReference type="Google" id="ProtNLM"/>
    </source>
</evidence>
<evidence type="ECO:0000256" key="1">
    <source>
        <dbReference type="SAM" id="MobiDB-lite"/>
    </source>
</evidence>
<organism evidence="2 3">
    <name type="scientific">Chara braunii</name>
    <name type="common">Braun's stonewort</name>
    <dbReference type="NCBI Taxonomy" id="69332"/>
    <lineage>
        <taxon>Eukaryota</taxon>
        <taxon>Viridiplantae</taxon>
        <taxon>Streptophyta</taxon>
        <taxon>Charophyceae</taxon>
        <taxon>Charales</taxon>
        <taxon>Characeae</taxon>
        <taxon>Chara</taxon>
    </lineage>
</organism>
<reference evidence="2 3" key="1">
    <citation type="journal article" date="2018" name="Cell">
        <title>The Chara Genome: Secondary Complexity and Implications for Plant Terrestrialization.</title>
        <authorList>
            <person name="Nishiyama T."/>
            <person name="Sakayama H."/>
            <person name="Vries J.D."/>
            <person name="Buschmann H."/>
            <person name="Saint-Marcoux D."/>
            <person name="Ullrich K.K."/>
            <person name="Haas F.B."/>
            <person name="Vanderstraeten L."/>
            <person name="Becker D."/>
            <person name="Lang D."/>
            <person name="Vosolsobe S."/>
            <person name="Rombauts S."/>
            <person name="Wilhelmsson P.K.I."/>
            <person name="Janitza P."/>
            <person name="Kern R."/>
            <person name="Heyl A."/>
            <person name="Rumpler F."/>
            <person name="Villalobos L.I.A.C."/>
            <person name="Clay J.M."/>
            <person name="Skokan R."/>
            <person name="Toyoda A."/>
            <person name="Suzuki Y."/>
            <person name="Kagoshima H."/>
            <person name="Schijlen E."/>
            <person name="Tajeshwar N."/>
            <person name="Catarino B."/>
            <person name="Hetherington A.J."/>
            <person name="Saltykova A."/>
            <person name="Bonnot C."/>
            <person name="Breuninger H."/>
            <person name="Symeonidi A."/>
            <person name="Radhakrishnan G.V."/>
            <person name="Van Nieuwerburgh F."/>
            <person name="Deforce D."/>
            <person name="Chang C."/>
            <person name="Karol K.G."/>
            <person name="Hedrich R."/>
            <person name="Ulvskov P."/>
            <person name="Glockner G."/>
            <person name="Delwiche C.F."/>
            <person name="Petrasek J."/>
            <person name="Van de Peer Y."/>
            <person name="Friml J."/>
            <person name="Beilby M."/>
            <person name="Dolan L."/>
            <person name="Kohara Y."/>
            <person name="Sugano S."/>
            <person name="Fujiyama A."/>
            <person name="Delaux P.-M."/>
            <person name="Quint M."/>
            <person name="TheiBen G."/>
            <person name="Hagemann M."/>
            <person name="Harholt J."/>
            <person name="Dunand C."/>
            <person name="Zachgo S."/>
            <person name="Langdale J."/>
            <person name="Maumus F."/>
            <person name="Straeten D.V.D."/>
            <person name="Gould S.B."/>
            <person name="Rensing S.A."/>
        </authorList>
    </citation>
    <scope>NUCLEOTIDE SEQUENCE [LARGE SCALE GENOMIC DNA]</scope>
    <source>
        <strain evidence="2 3">S276</strain>
    </source>
</reference>
<name>A0A388JT67_CHABU</name>
<proteinExistence type="predicted"/>
<evidence type="ECO:0000313" key="3">
    <source>
        <dbReference type="Proteomes" id="UP000265515"/>
    </source>
</evidence>
<feature type="compositionally biased region" description="Gly residues" evidence="1">
    <location>
        <begin position="90"/>
        <end position="116"/>
    </location>
</feature>